<feature type="repeat" description="TPR" evidence="3">
    <location>
        <begin position="75"/>
        <end position="108"/>
    </location>
</feature>
<sequence>MTEQPNTAPLFSAAQRKHLDGDLESAEALYREIIQADPGNAQAMHYLGYLLQQTDRLAEAHEQLAAAIALDDRHSEWHFNLGIVLSKQGQAAAAAEAFSKAVVIDPGKYFYWTNLGAACESNQEWVIAEQCYQAAIDIDPDCPDAFFLMSALCLKLERFQEAQHFNYRGIVVSPAGSKPKVVVGQALYELGRVDDAIALLEDWLVEEPGNPVATHLLAAYRGRQIPAQCSNPYVEQTFDEFANSFENVLGRLKYCGPQLVQDFVAGLDIPAASLSALDLGCGTGLIGEVLKPYARELVGVDLSQAMLDRAAAKRIYRQVHKTDITEFLHAGRERYDLIACMDTFIYLGRLEEVAELLYQNLVPGGLLIFSTEKLSNSSGQDYRLNISGRYSHHQDYLDRILRDAGFAMKQIRDMAIRTESGCPIEGQFVCVSRPAG</sequence>
<dbReference type="GO" id="GO:0032259">
    <property type="term" value="P:methylation"/>
    <property type="evidence" value="ECO:0007669"/>
    <property type="project" value="UniProtKB-KW"/>
</dbReference>
<dbReference type="HOGENOM" id="CLU_034833_1_0_4"/>
<keyword evidence="4" id="KW-0808">Transferase</keyword>
<dbReference type="AlphaFoldDB" id="D5CMY4"/>
<evidence type="ECO:0000256" key="1">
    <source>
        <dbReference type="ARBA" id="ARBA00022737"/>
    </source>
</evidence>
<proteinExistence type="predicted"/>
<dbReference type="GO" id="GO:0008168">
    <property type="term" value="F:methyltransferase activity"/>
    <property type="evidence" value="ECO:0007669"/>
    <property type="project" value="UniProtKB-KW"/>
</dbReference>
<dbReference type="eggNOG" id="COG4976">
    <property type="taxonomic scope" value="Bacteria"/>
</dbReference>
<dbReference type="Gene3D" id="1.25.40.10">
    <property type="entry name" value="Tetratricopeptide repeat domain"/>
    <property type="match status" value="2"/>
</dbReference>
<dbReference type="InterPro" id="IPR029063">
    <property type="entry name" value="SAM-dependent_MTases_sf"/>
</dbReference>
<keyword evidence="2 3" id="KW-0802">TPR repeat</keyword>
<dbReference type="InterPro" id="IPR051685">
    <property type="entry name" value="Ycf3/AcsC/BcsC/TPR_MFPF"/>
</dbReference>
<evidence type="ECO:0000313" key="5">
    <source>
        <dbReference type="Proteomes" id="UP000001625"/>
    </source>
</evidence>
<gene>
    <name evidence="4" type="ordered locus">Slit_0580</name>
</gene>
<dbReference type="KEGG" id="slt:Slit_0580"/>
<dbReference type="EMBL" id="CP001965">
    <property type="protein sequence ID" value="ADE10820.1"/>
    <property type="molecule type" value="Genomic_DNA"/>
</dbReference>
<evidence type="ECO:0000256" key="2">
    <source>
        <dbReference type="ARBA" id="ARBA00022803"/>
    </source>
</evidence>
<dbReference type="PANTHER" id="PTHR44943">
    <property type="entry name" value="CELLULOSE SYNTHASE OPERON PROTEIN C"/>
    <property type="match status" value="1"/>
</dbReference>
<organism evidence="4 5">
    <name type="scientific">Sideroxydans lithotrophicus (strain ES-1)</name>
    <dbReference type="NCBI Taxonomy" id="580332"/>
    <lineage>
        <taxon>Bacteria</taxon>
        <taxon>Pseudomonadati</taxon>
        <taxon>Pseudomonadota</taxon>
        <taxon>Betaproteobacteria</taxon>
        <taxon>Nitrosomonadales</taxon>
        <taxon>Gallionellaceae</taxon>
        <taxon>Sideroxydans</taxon>
    </lineage>
</organism>
<keyword evidence="4" id="KW-0489">Methyltransferase</keyword>
<protein>
    <submittedName>
        <fullName evidence="4">Methyltransferase type 12</fullName>
    </submittedName>
</protein>
<dbReference type="InterPro" id="IPR019734">
    <property type="entry name" value="TPR_rpt"/>
</dbReference>
<dbReference type="eggNOG" id="COG0457">
    <property type="taxonomic scope" value="Bacteria"/>
</dbReference>
<dbReference type="SUPFAM" id="SSF53335">
    <property type="entry name" value="S-adenosyl-L-methionine-dependent methyltransferases"/>
    <property type="match status" value="1"/>
</dbReference>
<dbReference type="RefSeq" id="WP_013028719.1">
    <property type="nucleotide sequence ID" value="NC_013959.1"/>
</dbReference>
<dbReference type="Pfam" id="PF13489">
    <property type="entry name" value="Methyltransf_23"/>
    <property type="match status" value="1"/>
</dbReference>
<dbReference type="STRING" id="580332.Slit_0580"/>
<dbReference type="SUPFAM" id="SSF48452">
    <property type="entry name" value="TPR-like"/>
    <property type="match status" value="1"/>
</dbReference>
<accession>D5CMY4</accession>
<reference evidence="4 5" key="1">
    <citation type="submission" date="2010-03" db="EMBL/GenBank/DDBJ databases">
        <title>Complete sequence of Sideroxydans lithotrophicus ES-1.</title>
        <authorList>
            <consortium name="US DOE Joint Genome Institute"/>
            <person name="Lucas S."/>
            <person name="Copeland A."/>
            <person name="Lapidus A."/>
            <person name="Cheng J.-F."/>
            <person name="Bruce D."/>
            <person name="Goodwin L."/>
            <person name="Pitluck S."/>
            <person name="Munk A.C."/>
            <person name="Detter J.C."/>
            <person name="Han C."/>
            <person name="Tapia R."/>
            <person name="Larimer F."/>
            <person name="Land M."/>
            <person name="Hauser L."/>
            <person name="Kyrpides N."/>
            <person name="Ivanova N."/>
            <person name="Emerson D."/>
            <person name="Woyke T."/>
        </authorList>
    </citation>
    <scope>NUCLEOTIDE SEQUENCE [LARGE SCALE GENOMIC DNA]</scope>
    <source>
        <strain evidence="4 5">ES-1</strain>
    </source>
</reference>
<dbReference type="PROSITE" id="PS50005">
    <property type="entry name" value="TPR"/>
    <property type="match status" value="1"/>
</dbReference>
<evidence type="ECO:0000313" key="4">
    <source>
        <dbReference type="EMBL" id="ADE10820.1"/>
    </source>
</evidence>
<dbReference type="InterPro" id="IPR011990">
    <property type="entry name" value="TPR-like_helical_dom_sf"/>
</dbReference>
<name>D5CMY4_SIDLE</name>
<dbReference type="PANTHER" id="PTHR44943:SF4">
    <property type="entry name" value="TPR REPEAT-CONTAINING PROTEIN MJ0798"/>
    <property type="match status" value="1"/>
</dbReference>
<dbReference type="Gene3D" id="3.40.50.150">
    <property type="entry name" value="Vaccinia Virus protein VP39"/>
    <property type="match status" value="1"/>
</dbReference>
<dbReference type="CDD" id="cd02440">
    <property type="entry name" value="AdoMet_MTases"/>
    <property type="match status" value="1"/>
</dbReference>
<dbReference type="OrthoDB" id="101857at2"/>
<dbReference type="Pfam" id="PF13432">
    <property type="entry name" value="TPR_16"/>
    <property type="match status" value="1"/>
</dbReference>
<evidence type="ECO:0000256" key="3">
    <source>
        <dbReference type="PROSITE-ProRule" id="PRU00339"/>
    </source>
</evidence>
<keyword evidence="5" id="KW-1185">Reference proteome</keyword>
<dbReference type="Proteomes" id="UP000001625">
    <property type="component" value="Chromosome"/>
</dbReference>
<dbReference type="SMART" id="SM00028">
    <property type="entry name" value="TPR"/>
    <property type="match status" value="5"/>
</dbReference>
<keyword evidence="1" id="KW-0677">Repeat</keyword>